<name>A0A6N4W9T5_9MYCO</name>
<evidence type="ECO:0000313" key="3">
    <source>
        <dbReference type="Proteomes" id="UP000467249"/>
    </source>
</evidence>
<feature type="region of interest" description="Disordered" evidence="1">
    <location>
        <begin position="1"/>
        <end position="23"/>
    </location>
</feature>
<proteinExistence type="predicted"/>
<dbReference type="Proteomes" id="UP000467249">
    <property type="component" value="Chromosome"/>
</dbReference>
<keyword evidence="3" id="KW-1185">Reference proteome</keyword>
<dbReference type="EMBL" id="AP022620">
    <property type="protein sequence ID" value="BBZ76794.1"/>
    <property type="molecule type" value="Genomic_DNA"/>
</dbReference>
<evidence type="ECO:0000256" key="1">
    <source>
        <dbReference type="SAM" id="MobiDB-lite"/>
    </source>
</evidence>
<dbReference type="AlphaFoldDB" id="A0A6N4W9T5"/>
<dbReference type="KEGG" id="many:MANY_21310"/>
<reference evidence="2 3" key="1">
    <citation type="journal article" date="2019" name="Emerg. Microbes Infect.">
        <title>Comprehensive subspecies identification of 175 nontuberculous mycobacteria species based on 7547 genomic profiles.</title>
        <authorList>
            <person name="Matsumoto Y."/>
            <person name="Kinjo T."/>
            <person name="Motooka D."/>
            <person name="Nabeya D."/>
            <person name="Jung N."/>
            <person name="Uechi K."/>
            <person name="Horii T."/>
            <person name="Iida T."/>
            <person name="Fujita J."/>
            <person name="Nakamura S."/>
        </authorList>
    </citation>
    <scope>NUCLEOTIDE SEQUENCE [LARGE SCALE GENOMIC DNA]</scope>
    <source>
        <strain evidence="2 3">JCM 30275</strain>
    </source>
</reference>
<protein>
    <submittedName>
        <fullName evidence="2">Uncharacterized protein</fullName>
    </submittedName>
</protein>
<organism evidence="2 3">
    <name type="scientific">Mycolicibacterium anyangense</name>
    <dbReference type="NCBI Taxonomy" id="1431246"/>
    <lineage>
        <taxon>Bacteria</taxon>
        <taxon>Bacillati</taxon>
        <taxon>Actinomycetota</taxon>
        <taxon>Actinomycetes</taxon>
        <taxon>Mycobacteriales</taxon>
        <taxon>Mycobacteriaceae</taxon>
        <taxon>Mycolicibacterium</taxon>
    </lineage>
</organism>
<feature type="compositionally biased region" description="Acidic residues" evidence="1">
    <location>
        <begin position="13"/>
        <end position="23"/>
    </location>
</feature>
<accession>A0A6N4W9T5</accession>
<sequence length="105" mass="11254">MAEAGDREQLGDALEEADDDGFEVTEVGTHEKWVRPCFAVSTRFGATLGPAKTTATARRGPTAHSDLPAPVRRGRGGGQIPAITGRNLRDYVSAGALDELLRRHQ</sequence>
<feature type="region of interest" description="Disordered" evidence="1">
    <location>
        <begin position="50"/>
        <end position="83"/>
    </location>
</feature>
<evidence type="ECO:0000313" key="2">
    <source>
        <dbReference type="EMBL" id="BBZ76794.1"/>
    </source>
</evidence>
<gene>
    <name evidence="2" type="ORF">MANY_21310</name>
</gene>
<feature type="compositionally biased region" description="Basic and acidic residues" evidence="1">
    <location>
        <begin position="1"/>
        <end position="10"/>
    </location>
</feature>